<dbReference type="eggNOG" id="COG0524">
    <property type="taxonomic scope" value="Bacteria"/>
</dbReference>
<keyword evidence="5 9" id="KW-0067">ATP-binding</keyword>
<comment type="subunit">
    <text evidence="9">Homodimer.</text>
</comment>
<dbReference type="GO" id="GO:0005524">
    <property type="term" value="F:ATP binding"/>
    <property type="evidence" value="ECO:0007669"/>
    <property type="project" value="UniProtKB-UniRule"/>
</dbReference>
<feature type="binding site" evidence="9">
    <location>
        <position position="202"/>
    </location>
    <ligand>
        <name>ATP</name>
        <dbReference type="ChEBI" id="CHEBI:30616"/>
    </ligand>
</feature>
<feature type="domain" description="Carbohydrate kinase PfkB" evidence="10">
    <location>
        <begin position="19"/>
        <end position="294"/>
    </location>
</feature>
<organism evidence="11 12">
    <name type="scientific">Gordonia amarae NBRC 15530</name>
    <dbReference type="NCBI Taxonomy" id="1075090"/>
    <lineage>
        <taxon>Bacteria</taxon>
        <taxon>Bacillati</taxon>
        <taxon>Actinomycetota</taxon>
        <taxon>Actinomycetes</taxon>
        <taxon>Mycobacteriales</taxon>
        <taxon>Gordoniaceae</taxon>
        <taxon>Gordonia</taxon>
    </lineage>
</organism>
<dbReference type="HAMAP" id="MF_01987">
    <property type="entry name" value="Ribokinase"/>
    <property type="match status" value="1"/>
</dbReference>
<dbReference type="InterPro" id="IPR002139">
    <property type="entry name" value="Ribo/fructo_kinase"/>
</dbReference>
<comment type="subcellular location">
    <subcellularLocation>
        <location evidence="9">Cytoplasm</location>
    </subcellularLocation>
</comment>
<comment type="catalytic activity">
    <reaction evidence="9">
        <text>D-ribose + ATP = D-ribose 5-phosphate + ADP + H(+)</text>
        <dbReference type="Rhea" id="RHEA:13697"/>
        <dbReference type="ChEBI" id="CHEBI:15378"/>
        <dbReference type="ChEBI" id="CHEBI:30616"/>
        <dbReference type="ChEBI" id="CHEBI:47013"/>
        <dbReference type="ChEBI" id="CHEBI:78346"/>
        <dbReference type="ChEBI" id="CHEBI:456216"/>
        <dbReference type="EC" id="2.7.1.15"/>
    </reaction>
</comment>
<feature type="binding site" evidence="9">
    <location>
        <position position="158"/>
    </location>
    <ligand>
        <name>substrate</name>
    </ligand>
</feature>
<accession>G7GLD8</accession>
<feature type="binding site" evidence="9">
    <location>
        <position position="281"/>
    </location>
    <ligand>
        <name>K(+)</name>
        <dbReference type="ChEBI" id="CHEBI:29103"/>
    </ligand>
</feature>
<evidence type="ECO:0000256" key="6">
    <source>
        <dbReference type="ARBA" id="ARBA00022842"/>
    </source>
</evidence>
<keyword evidence="9" id="KW-0963">Cytoplasm</keyword>
<dbReference type="GO" id="GO:0019303">
    <property type="term" value="P:D-ribose catabolic process"/>
    <property type="evidence" value="ECO:0007669"/>
    <property type="project" value="UniProtKB-UniRule"/>
</dbReference>
<dbReference type="EC" id="2.7.1.15" evidence="9"/>
<comment type="cofactor">
    <cofactor evidence="9">
        <name>Mg(2+)</name>
        <dbReference type="ChEBI" id="CHEBI:18420"/>
    </cofactor>
    <text evidence="9">Requires a divalent cation, most likely magnesium in vivo, as an electrophilic catalyst to aid phosphoryl group transfer. It is the chelate of the metal and the nucleotide that is the actual substrate.</text>
</comment>
<feature type="binding site" evidence="9">
    <location>
        <position position="259"/>
    </location>
    <ligand>
        <name>K(+)</name>
        <dbReference type="ChEBI" id="CHEBI:29103"/>
    </ligand>
</feature>
<evidence type="ECO:0000256" key="5">
    <source>
        <dbReference type="ARBA" id="ARBA00022840"/>
    </source>
</evidence>
<keyword evidence="3 9" id="KW-0547">Nucleotide-binding</keyword>
<keyword evidence="12" id="KW-1185">Reference proteome</keyword>
<dbReference type="PANTHER" id="PTHR10584">
    <property type="entry name" value="SUGAR KINASE"/>
    <property type="match status" value="1"/>
</dbReference>
<comment type="activity regulation">
    <text evidence="9">Activated by a monovalent cation that binds near, but not in, the active site. The most likely occupant of the site in vivo is potassium. Ion binding induces a conformational change that may alter substrate affinity.</text>
</comment>
<keyword evidence="1 9" id="KW-0808">Transferase</keyword>
<dbReference type="Proteomes" id="UP000006023">
    <property type="component" value="Unassembled WGS sequence"/>
</dbReference>
<evidence type="ECO:0000256" key="2">
    <source>
        <dbReference type="ARBA" id="ARBA00022723"/>
    </source>
</evidence>
<evidence type="ECO:0000313" key="12">
    <source>
        <dbReference type="Proteomes" id="UP000006023"/>
    </source>
</evidence>
<keyword evidence="6 9" id="KW-0460">Magnesium</keyword>
<feature type="binding site" evidence="9">
    <location>
        <begin position="262"/>
        <end position="263"/>
    </location>
    <ligand>
        <name>ATP</name>
        <dbReference type="ChEBI" id="CHEBI:30616"/>
    </ligand>
</feature>
<dbReference type="InterPro" id="IPR011611">
    <property type="entry name" value="PfkB_dom"/>
</dbReference>
<dbReference type="GO" id="GO:0004747">
    <property type="term" value="F:ribokinase activity"/>
    <property type="evidence" value="ECO:0007669"/>
    <property type="project" value="UniProtKB-UniRule"/>
</dbReference>
<dbReference type="PANTHER" id="PTHR10584:SF166">
    <property type="entry name" value="RIBOKINASE"/>
    <property type="match status" value="1"/>
</dbReference>
<name>G7GLD8_9ACTN</name>
<dbReference type="UniPathway" id="UPA00916">
    <property type="reaction ID" value="UER00889"/>
</dbReference>
<sequence length="300" mass="30353">MFRVYSGTSGGSVRDVSPTRVAVVGTLNMDVVVTVDVRPGVGETVLGSSVRERCGGKGANQAIAAASAADAESSVALIGTVGDDSAGAAMLANARSTGVDVTYVGVEGDTSGRAFIEVDASGDNRIVVIPGANSLLSAGAVVTALDALDPHVVLTQLESPRAVTESVARWCTHHRRRFVLNPSPVAPLPEQVLAAADPLVVNEHEARAYAGIGTDIAGALLKYTASAVITLGARGVIVATPERTSSIAVIPAAEGVETTGAGDHFAGVLAIRLAEGEDLHNAATHAAHSATAFIADRHLG</sequence>
<dbReference type="GO" id="GO:0005829">
    <property type="term" value="C:cytosol"/>
    <property type="evidence" value="ECO:0007669"/>
    <property type="project" value="TreeGrafter"/>
</dbReference>
<dbReference type="Pfam" id="PF00294">
    <property type="entry name" value="PfkB"/>
    <property type="match status" value="1"/>
</dbReference>
<keyword evidence="4 9" id="KW-0418">Kinase</keyword>
<keyword evidence="8 9" id="KW-0119">Carbohydrate metabolism</keyword>
<dbReference type="InterPro" id="IPR029056">
    <property type="entry name" value="Ribokinase-like"/>
</dbReference>
<evidence type="ECO:0000256" key="3">
    <source>
        <dbReference type="ARBA" id="ARBA00022741"/>
    </source>
</evidence>
<dbReference type="AlphaFoldDB" id="G7GLD8"/>
<dbReference type="SUPFAM" id="SSF53613">
    <property type="entry name" value="Ribokinase-like"/>
    <property type="match status" value="1"/>
</dbReference>
<evidence type="ECO:0000256" key="1">
    <source>
        <dbReference type="ARBA" id="ARBA00022679"/>
    </source>
</evidence>
<feature type="binding site" evidence="9">
    <location>
        <begin position="230"/>
        <end position="235"/>
    </location>
    <ligand>
        <name>ATP</name>
        <dbReference type="ChEBI" id="CHEBI:30616"/>
    </ligand>
</feature>
<feature type="binding site" evidence="9">
    <location>
        <begin position="28"/>
        <end position="30"/>
    </location>
    <ligand>
        <name>substrate</name>
    </ligand>
</feature>
<dbReference type="EMBL" id="BAED01000019">
    <property type="protein sequence ID" value="GAB04413.1"/>
    <property type="molecule type" value="Genomic_DNA"/>
</dbReference>
<dbReference type="STRING" id="1075090.GOAMR_19_01000"/>
<feature type="active site" description="Proton acceptor" evidence="9">
    <location>
        <position position="263"/>
    </location>
</feature>
<evidence type="ECO:0000256" key="8">
    <source>
        <dbReference type="ARBA" id="ARBA00023277"/>
    </source>
</evidence>
<evidence type="ECO:0000256" key="4">
    <source>
        <dbReference type="ARBA" id="ARBA00022777"/>
    </source>
</evidence>
<dbReference type="PRINTS" id="PR00990">
    <property type="entry name" value="RIBOKINASE"/>
</dbReference>
<proteinExistence type="inferred from homology"/>
<evidence type="ECO:0000256" key="9">
    <source>
        <dbReference type="HAMAP-Rule" id="MF_01987"/>
    </source>
</evidence>
<keyword evidence="2 9" id="KW-0479">Metal-binding</keyword>
<comment type="caution">
    <text evidence="9">Lacks conserved residue(s) required for the propagation of feature annotation.</text>
</comment>
<keyword evidence="7 9" id="KW-0630">Potassium</keyword>
<evidence type="ECO:0000259" key="10">
    <source>
        <dbReference type="Pfam" id="PF00294"/>
    </source>
</evidence>
<protein>
    <recommendedName>
        <fullName evidence="9">Ribokinase</fullName>
        <shortName evidence="9">RK</shortName>
        <ecNumber evidence="9">2.7.1.15</ecNumber>
    </recommendedName>
</protein>
<dbReference type="GO" id="GO:0046872">
    <property type="term" value="F:metal ion binding"/>
    <property type="evidence" value="ECO:0007669"/>
    <property type="project" value="UniProtKB-KW"/>
</dbReference>
<dbReference type="InterPro" id="IPR011877">
    <property type="entry name" value="Ribokinase"/>
</dbReference>
<comment type="caution">
    <text evidence="11">The sequence shown here is derived from an EMBL/GenBank/DDBJ whole genome shotgun (WGS) entry which is preliminary data.</text>
</comment>
<feature type="binding site" evidence="9">
    <location>
        <position position="278"/>
    </location>
    <ligand>
        <name>K(+)</name>
        <dbReference type="ChEBI" id="CHEBI:29103"/>
    </ligand>
</feature>
<feature type="binding site" evidence="9">
    <location>
        <begin position="56"/>
        <end position="60"/>
    </location>
    <ligand>
        <name>substrate</name>
    </ligand>
</feature>
<reference evidence="11 12" key="1">
    <citation type="submission" date="2011-11" db="EMBL/GenBank/DDBJ databases">
        <title>Whole genome shotgun sequence of Gordonia amarae NBRC 15530.</title>
        <authorList>
            <person name="Takarada H."/>
            <person name="Hosoyama A."/>
            <person name="Tsuchikane K."/>
            <person name="Katsumata H."/>
            <person name="Yamazaki S."/>
            <person name="Fujita N."/>
        </authorList>
    </citation>
    <scope>NUCLEOTIDE SEQUENCE [LARGE SCALE GENOMIC DNA]</scope>
    <source>
        <strain evidence="11 12">NBRC 15530</strain>
    </source>
</reference>
<comment type="similarity">
    <text evidence="9">Belongs to the carbohydrate kinase PfkB family. Ribokinase subfamily.</text>
</comment>
<evidence type="ECO:0000313" key="11">
    <source>
        <dbReference type="EMBL" id="GAB04413.1"/>
    </source>
</evidence>
<comment type="function">
    <text evidence="9">Catalyzes the phosphorylation of ribose at O-5 in a reaction requiring ATP and magnesium. The resulting D-ribose-5-phosphate can then be used either for sythesis of nucleotides, histidine, and tryptophan, or as a component of the pentose phosphate pathway.</text>
</comment>
<dbReference type="Gene3D" id="3.40.1190.20">
    <property type="match status" value="1"/>
</dbReference>
<gene>
    <name evidence="9 11" type="primary">rbsK</name>
    <name evidence="11" type="ORF">GOAMR_19_01000</name>
</gene>
<evidence type="ECO:0000256" key="7">
    <source>
        <dbReference type="ARBA" id="ARBA00022958"/>
    </source>
</evidence>
<comment type="pathway">
    <text evidence="9">Carbohydrate metabolism; D-ribose degradation; D-ribose 5-phosphate from beta-D-ribopyranose: step 2/2.</text>
</comment>
<feature type="binding site" evidence="9">
    <location>
        <position position="263"/>
    </location>
    <ligand>
        <name>substrate</name>
    </ligand>
</feature>